<evidence type="ECO:0000256" key="1">
    <source>
        <dbReference type="ARBA" id="ARBA00023125"/>
    </source>
</evidence>
<dbReference type="InterPro" id="IPR008422">
    <property type="entry name" value="KN_HD"/>
</dbReference>
<feature type="coiled-coil region" evidence="5">
    <location>
        <begin position="282"/>
        <end position="335"/>
    </location>
</feature>
<dbReference type="AlphaFoldDB" id="A0AAV7ZK57"/>
<evidence type="ECO:0000313" key="9">
    <source>
        <dbReference type="Proteomes" id="UP001146793"/>
    </source>
</evidence>
<keyword evidence="2 4" id="KW-0371">Homeobox</keyword>
<feature type="region of interest" description="Disordered" evidence="6">
    <location>
        <begin position="525"/>
        <end position="592"/>
    </location>
</feature>
<evidence type="ECO:0000313" key="8">
    <source>
        <dbReference type="EMBL" id="KAJ3440718.1"/>
    </source>
</evidence>
<dbReference type="CDD" id="cd00086">
    <property type="entry name" value="homeodomain"/>
    <property type="match status" value="1"/>
</dbReference>
<dbReference type="GO" id="GO:0003677">
    <property type="term" value="F:DNA binding"/>
    <property type="evidence" value="ECO:0007669"/>
    <property type="project" value="UniProtKB-UniRule"/>
</dbReference>
<dbReference type="InterPro" id="IPR001356">
    <property type="entry name" value="HD"/>
</dbReference>
<keyword evidence="5" id="KW-0175">Coiled coil</keyword>
<evidence type="ECO:0000256" key="2">
    <source>
        <dbReference type="ARBA" id="ARBA00023155"/>
    </source>
</evidence>
<reference evidence="8" key="1">
    <citation type="submission" date="2022-08" db="EMBL/GenBank/DDBJ databases">
        <title>Novel sulphate-reducing endosymbionts in the free-living metamonad Anaeramoeba.</title>
        <authorList>
            <person name="Jerlstrom-Hultqvist J."/>
            <person name="Cepicka I."/>
            <person name="Gallot-Lavallee L."/>
            <person name="Salas-Leiva D."/>
            <person name="Curtis B.A."/>
            <person name="Zahonova K."/>
            <person name="Pipaliya S."/>
            <person name="Dacks J."/>
            <person name="Roger A.J."/>
        </authorList>
    </citation>
    <scope>NUCLEOTIDE SEQUENCE</scope>
    <source>
        <strain evidence="8">Busselton2</strain>
    </source>
</reference>
<name>A0AAV7ZK57_9EUKA</name>
<dbReference type="SMART" id="SM00389">
    <property type="entry name" value="HOX"/>
    <property type="match status" value="1"/>
</dbReference>
<organism evidence="8 9">
    <name type="scientific">Anaeramoeba flamelloides</name>
    <dbReference type="NCBI Taxonomy" id="1746091"/>
    <lineage>
        <taxon>Eukaryota</taxon>
        <taxon>Metamonada</taxon>
        <taxon>Anaeramoebidae</taxon>
        <taxon>Anaeramoeba</taxon>
    </lineage>
</organism>
<feature type="compositionally biased region" description="Basic and acidic residues" evidence="6">
    <location>
        <begin position="390"/>
        <end position="411"/>
    </location>
</feature>
<feature type="region of interest" description="Disordered" evidence="6">
    <location>
        <begin position="390"/>
        <end position="443"/>
    </location>
</feature>
<feature type="compositionally biased region" description="Acidic residues" evidence="6">
    <location>
        <begin position="412"/>
        <end position="424"/>
    </location>
</feature>
<feature type="compositionally biased region" description="Basic and acidic residues" evidence="6">
    <location>
        <begin position="434"/>
        <end position="443"/>
    </location>
</feature>
<dbReference type="Gene3D" id="1.10.10.60">
    <property type="entry name" value="Homeodomain-like"/>
    <property type="match status" value="1"/>
</dbReference>
<feature type="compositionally biased region" description="Basic residues" evidence="6">
    <location>
        <begin position="568"/>
        <end position="578"/>
    </location>
</feature>
<keyword evidence="3 4" id="KW-0539">Nucleus</keyword>
<feature type="region of interest" description="Disordered" evidence="6">
    <location>
        <begin position="1"/>
        <end position="27"/>
    </location>
</feature>
<comment type="subcellular location">
    <subcellularLocation>
        <location evidence="4">Nucleus</location>
    </subcellularLocation>
</comment>
<dbReference type="SUPFAM" id="SSF46689">
    <property type="entry name" value="Homeodomain-like"/>
    <property type="match status" value="1"/>
</dbReference>
<keyword evidence="1 4" id="KW-0238">DNA-binding</keyword>
<evidence type="ECO:0000256" key="6">
    <source>
        <dbReference type="SAM" id="MobiDB-lite"/>
    </source>
</evidence>
<dbReference type="PROSITE" id="PS50071">
    <property type="entry name" value="HOMEOBOX_2"/>
    <property type="match status" value="1"/>
</dbReference>
<dbReference type="Pfam" id="PF05920">
    <property type="entry name" value="Homeobox_KN"/>
    <property type="match status" value="1"/>
</dbReference>
<dbReference type="GO" id="GO:0005634">
    <property type="term" value="C:nucleus"/>
    <property type="evidence" value="ECO:0007669"/>
    <property type="project" value="UniProtKB-SubCell"/>
</dbReference>
<feature type="DNA-binding region" description="Homeobox" evidence="4">
    <location>
        <begin position="614"/>
        <end position="679"/>
    </location>
</feature>
<dbReference type="GO" id="GO:0006355">
    <property type="term" value="P:regulation of DNA-templated transcription"/>
    <property type="evidence" value="ECO:0007669"/>
    <property type="project" value="InterPro"/>
</dbReference>
<feature type="compositionally biased region" description="Basic residues" evidence="6">
    <location>
        <begin position="525"/>
        <end position="542"/>
    </location>
</feature>
<proteinExistence type="predicted"/>
<dbReference type="EMBL" id="JANTQA010000030">
    <property type="protein sequence ID" value="KAJ3440718.1"/>
    <property type="molecule type" value="Genomic_DNA"/>
</dbReference>
<comment type="caution">
    <text evidence="8">The sequence shown here is derived from an EMBL/GenBank/DDBJ whole genome shotgun (WGS) entry which is preliminary data.</text>
</comment>
<feature type="domain" description="Homeobox" evidence="7">
    <location>
        <begin position="612"/>
        <end position="678"/>
    </location>
</feature>
<evidence type="ECO:0000256" key="5">
    <source>
        <dbReference type="SAM" id="Coils"/>
    </source>
</evidence>
<evidence type="ECO:0000256" key="3">
    <source>
        <dbReference type="ARBA" id="ARBA00023242"/>
    </source>
</evidence>
<accession>A0AAV7ZK57</accession>
<gene>
    <name evidence="8" type="ORF">M0812_14389</name>
</gene>
<evidence type="ECO:0000256" key="4">
    <source>
        <dbReference type="PROSITE-ProRule" id="PRU00108"/>
    </source>
</evidence>
<protein>
    <recommendedName>
        <fullName evidence="7">Homeobox domain-containing protein</fullName>
    </recommendedName>
</protein>
<evidence type="ECO:0000259" key="7">
    <source>
        <dbReference type="PROSITE" id="PS50071"/>
    </source>
</evidence>
<sequence>MNMNNNLNNNNSDNKTNNNNNISGNNNGNNSLGGTFYHNNTTFCFSPVDFNEKDPMFSTHQQQRQQNISSTIQTPINFDNINSDEYLPFQSLTRTLSMEALSQMGNHDDLGYKNIFDQFNLLVDDKENENNNFIKFPNKNNKITSVMESESLNNKEKEPPNLFFNDSDLSNFLKGKEPVNNTINIANTDSILDFQPLVMEDNKNVHNTFLNLDFHEQNNIIDNSPKIKKKNINFSFLNLSKDLSFNNRNELITMTNNPIIKELKNSNQNNKYSMDQQFNLLKKKLLKQLEVYQNENVSQIKNEKEIKIILIIEELQKIKKEYKKKIHSINQAKNNYLNGVMNSSTPLEDLLQEKGGISKIEEKFDNLFLLLNQQMKKKINSILPYEMRTDKKEKEKEQEQEQEQEKQKENVNENENENENENANENENFNHNQNDNDHYHDYDVEYGKNQNKLSDSSEFGSRSKQKFNKEHLYITRKNSDGHLNNNILNRKRTRSKLYPEKNNQYLNPYNILINNDNKLKSKIKSNLKNKQKHKKKIKKSNKYKLETKSKKRHHKKMKKRYPDVEFNHKKRKKKLYKKKLNEKNEKKEKKKIKNKFKLQNEQENNHKLKLKRRRRSKRLRTTDFAKEIFEEWFQQHYQTKEGPYPEKETRLLLAEKTQIPELQVQRWFGQRRRMEKAKFKNNEIPKPHWL</sequence>
<dbReference type="Proteomes" id="UP001146793">
    <property type="component" value="Unassembled WGS sequence"/>
</dbReference>
<feature type="compositionally biased region" description="Basic residues" evidence="6">
    <location>
        <begin position="549"/>
        <end position="559"/>
    </location>
</feature>
<dbReference type="InterPro" id="IPR009057">
    <property type="entry name" value="Homeodomain-like_sf"/>
</dbReference>